<feature type="region of interest" description="Disordered" evidence="1">
    <location>
        <begin position="38"/>
        <end position="66"/>
    </location>
</feature>
<sequence>MKKSIWIVFVIVSGFVGFLLGYSISAYTGMQKGGNISMESAGYGEEESGGYGGGGSSGETETEPALDNDALDYYQNLYQENQQ</sequence>
<keyword evidence="2" id="KW-0812">Transmembrane</keyword>
<feature type="transmembrane region" description="Helical" evidence="2">
    <location>
        <begin position="6"/>
        <end position="28"/>
    </location>
</feature>
<evidence type="ECO:0000313" key="3">
    <source>
        <dbReference type="EMBL" id="VAX15480.1"/>
    </source>
</evidence>
<organism evidence="3">
    <name type="scientific">hydrothermal vent metagenome</name>
    <dbReference type="NCBI Taxonomy" id="652676"/>
    <lineage>
        <taxon>unclassified sequences</taxon>
        <taxon>metagenomes</taxon>
        <taxon>ecological metagenomes</taxon>
    </lineage>
</organism>
<keyword evidence="2" id="KW-0472">Membrane</keyword>
<dbReference type="AlphaFoldDB" id="A0A3B1BXR7"/>
<accession>A0A3B1BXR7</accession>
<keyword evidence="2" id="KW-1133">Transmembrane helix</keyword>
<reference evidence="3" key="1">
    <citation type="submission" date="2018-06" db="EMBL/GenBank/DDBJ databases">
        <authorList>
            <person name="Zhirakovskaya E."/>
        </authorList>
    </citation>
    <scope>NUCLEOTIDE SEQUENCE</scope>
</reference>
<name>A0A3B1BXR7_9ZZZZ</name>
<dbReference type="EMBL" id="UOGA01000039">
    <property type="protein sequence ID" value="VAX15480.1"/>
    <property type="molecule type" value="Genomic_DNA"/>
</dbReference>
<gene>
    <name evidence="3" type="ORF">MNBD_NITROSPINAE04-1331</name>
</gene>
<proteinExistence type="predicted"/>
<protein>
    <submittedName>
        <fullName evidence="3">Uncharacterized protein</fullName>
    </submittedName>
</protein>
<evidence type="ECO:0000256" key="1">
    <source>
        <dbReference type="SAM" id="MobiDB-lite"/>
    </source>
</evidence>
<evidence type="ECO:0000256" key="2">
    <source>
        <dbReference type="SAM" id="Phobius"/>
    </source>
</evidence>